<organism evidence="1 2">
    <name type="scientific">Thermosyntropha lipolytica DSM 11003</name>
    <dbReference type="NCBI Taxonomy" id="1123382"/>
    <lineage>
        <taxon>Bacteria</taxon>
        <taxon>Bacillati</taxon>
        <taxon>Bacillota</taxon>
        <taxon>Clostridia</taxon>
        <taxon>Eubacteriales</taxon>
        <taxon>Syntrophomonadaceae</taxon>
        <taxon>Thermosyntropha</taxon>
    </lineage>
</organism>
<keyword evidence="2" id="KW-1185">Reference proteome</keyword>
<dbReference type="OrthoDB" id="10014727at2"/>
<accession>A0A1M5RZY1</accession>
<dbReference type="Proteomes" id="UP000242329">
    <property type="component" value="Unassembled WGS sequence"/>
</dbReference>
<sequence>MSSWEYHTGTKHNKISRADLFEMFGSPFSSQKHNIISISVSAQASTASEVNTGMGYSVQGKVLPQKDIIGLIKNVLTAEEKEELLQELLFRAIEVVETGKSEYIDALRQVLIAWEYTAMVKSDDKFVRELEETREEIKNDPEPGVAWREFLRG</sequence>
<name>A0A1M5RZY1_9FIRM</name>
<dbReference type="EMBL" id="FQWY01000064">
    <property type="protein sequence ID" value="SHH31932.1"/>
    <property type="molecule type" value="Genomic_DNA"/>
</dbReference>
<evidence type="ECO:0000313" key="1">
    <source>
        <dbReference type="EMBL" id="SHH31932.1"/>
    </source>
</evidence>
<protein>
    <submittedName>
        <fullName evidence="1">Uncharacterized protein</fullName>
    </submittedName>
</protein>
<gene>
    <name evidence="1" type="ORF">SAMN02745221_02145</name>
</gene>
<proteinExistence type="predicted"/>
<dbReference type="AlphaFoldDB" id="A0A1M5RZY1"/>
<reference evidence="2" key="1">
    <citation type="submission" date="2016-11" db="EMBL/GenBank/DDBJ databases">
        <authorList>
            <person name="Varghese N."/>
            <person name="Submissions S."/>
        </authorList>
    </citation>
    <scope>NUCLEOTIDE SEQUENCE [LARGE SCALE GENOMIC DNA]</scope>
    <source>
        <strain evidence="2">DSM 11003</strain>
    </source>
</reference>
<evidence type="ECO:0000313" key="2">
    <source>
        <dbReference type="Proteomes" id="UP000242329"/>
    </source>
</evidence>
<dbReference type="STRING" id="1123382.SAMN02745221_02145"/>
<dbReference type="RefSeq" id="WP_073093531.1">
    <property type="nucleotide sequence ID" value="NZ_FQWY01000064.1"/>
</dbReference>